<dbReference type="AlphaFoldDB" id="A0AAV2HSA3"/>
<keyword evidence="4" id="KW-1185">Reference proteome</keyword>
<evidence type="ECO:0000256" key="1">
    <source>
        <dbReference type="SAM" id="Phobius"/>
    </source>
</evidence>
<keyword evidence="2" id="KW-0732">Signal</keyword>
<protein>
    <submittedName>
        <fullName evidence="3">Uncharacterized protein</fullName>
    </submittedName>
</protein>
<feature type="signal peptide" evidence="2">
    <location>
        <begin position="1"/>
        <end position="31"/>
    </location>
</feature>
<evidence type="ECO:0000313" key="3">
    <source>
        <dbReference type="EMBL" id="CAL1536987.1"/>
    </source>
</evidence>
<keyword evidence="1" id="KW-0472">Membrane</keyword>
<feature type="transmembrane region" description="Helical" evidence="1">
    <location>
        <begin position="388"/>
        <end position="412"/>
    </location>
</feature>
<gene>
    <name evidence="3" type="ORF">GSLYS_00010900001</name>
</gene>
<comment type="caution">
    <text evidence="3">The sequence shown here is derived from an EMBL/GenBank/DDBJ whole genome shotgun (WGS) entry which is preliminary data.</text>
</comment>
<feature type="chain" id="PRO_5043954355" evidence="2">
    <location>
        <begin position="32"/>
        <end position="426"/>
    </location>
</feature>
<dbReference type="Proteomes" id="UP001497497">
    <property type="component" value="Unassembled WGS sequence"/>
</dbReference>
<keyword evidence="1" id="KW-0812">Transmembrane</keyword>
<evidence type="ECO:0000313" key="4">
    <source>
        <dbReference type="Proteomes" id="UP001497497"/>
    </source>
</evidence>
<sequence>MLLPYNMQVSSWLSMICCLLLSATLVPPVGAPPSVLQCPLIATIEGTEESPTERPCLELMICDDNVEMWRFSAFTTPQFTAVADMPAKPPEKVGADFIDVEAHGSVSTKLELLWSLPPMTFDAQGFTIISRSYTNGSVTTACRLLKISPNITDTYADVMFRFPMTPVVPGADYSIAVFSNPLPPLMPPETSKDWMILKIRNIFKSEEPLSSNWRPNLLVQRLVTPGELKIQFSIRPEFRSYEIATLNTETNEQRYIVHDVASVNESQTFVLMTRLFKGTYQVMVRLNSNAKMCVCFGEEGNCSESCPETFTMNFFINEEEPPLKTTILQNTGISIQRTSTLDMITTTIPEEVLTPEATRPQEDFVLTTTTNDPLNMVPSTIQRTNNSLIGGLIGGLVAAGLFSFIVVVFAVLDKPPPPRKSKVSTN</sequence>
<keyword evidence="1" id="KW-1133">Transmembrane helix</keyword>
<organism evidence="3 4">
    <name type="scientific">Lymnaea stagnalis</name>
    <name type="common">Great pond snail</name>
    <name type="synonym">Helix stagnalis</name>
    <dbReference type="NCBI Taxonomy" id="6523"/>
    <lineage>
        <taxon>Eukaryota</taxon>
        <taxon>Metazoa</taxon>
        <taxon>Spiralia</taxon>
        <taxon>Lophotrochozoa</taxon>
        <taxon>Mollusca</taxon>
        <taxon>Gastropoda</taxon>
        <taxon>Heterobranchia</taxon>
        <taxon>Euthyneura</taxon>
        <taxon>Panpulmonata</taxon>
        <taxon>Hygrophila</taxon>
        <taxon>Lymnaeoidea</taxon>
        <taxon>Lymnaeidae</taxon>
        <taxon>Lymnaea</taxon>
    </lineage>
</organism>
<reference evidence="3 4" key="1">
    <citation type="submission" date="2024-04" db="EMBL/GenBank/DDBJ databases">
        <authorList>
            <consortium name="Genoscope - CEA"/>
            <person name="William W."/>
        </authorList>
    </citation>
    <scope>NUCLEOTIDE SEQUENCE [LARGE SCALE GENOMIC DNA]</scope>
</reference>
<dbReference type="EMBL" id="CAXITT010000244">
    <property type="protein sequence ID" value="CAL1536987.1"/>
    <property type="molecule type" value="Genomic_DNA"/>
</dbReference>
<evidence type="ECO:0000256" key="2">
    <source>
        <dbReference type="SAM" id="SignalP"/>
    </source>
</evidence>
<accession>A0AAV2HSA3</accession>
<name>A0AAV2HSA3_LYMST</name>
<proteinExistence type="predicted"/>